<dbReference type="InterPro" id="IPR012347">
    <property type="entry name" value="Ferritin-like"/>
</dbReference>
<dbReference type="Pfam" id="PF13628">
    <property type="entry name" value="DUF4142"/>
    <property type="match status" value="1"/>
</dbReference>
<reference evidence="3" key="1">
    <citation type="submission" date="2020-10" db="EMBL/GenBank/DDBJ databases">
        <title>Mucilaginibacter mali sp. nov., isolated from rhizosphere soil of apple orchard.</title>
        <authorList>
            <person name="Lee J.-S."/>
            <person name="Kim H.S."/>
            <person name="Kim J.-S."/>
        </authorList>
    </citation>
    <scope>NUCLEOTIDE SEQUENCE</scope>
    <source>
        <strain evidence="3">KCTC 22746</strain>
    </source>
</reference>
<dbReference type="Proteomes" id="UP000622475">
    <property type="component" value="Unassembled WGS sequence"/>
</dbReference>
<dbReference type="RefSeq" id="WP_194110814.1">
    <property type="nucleotide sequence ID" value="NZ_JADFFL010000002.1"/>
</dbReference>
<dbReference type="PANTHER" id="PTHR38593:SF1">
    <property type="entry name" value="BLR2558 PROTEIN"/>
    <property type="match status" value="1"/>
</dbReference>
<name>A0A929KWB5_9SPHI</name>
<gene>
    <name evidence="3" type="ORF">IRJ16_07030</name>
</gene>
<keyword evidence="4" id="KW-1185">Reference proteome</keyword>
<proteinExistence type="predicted"/>
<comment type="caution">
    <text evidence="3">The sequence shown here is derived from an EMBL/GenBank/DDBJ whole genome shotgun (WGS) entry which is preliminary data.</text>
</comment>
<feature type="signal peptide" evidence="1">
    <location>
        <begin position="1"/>
        <end position="23"/>
    </location>
</feature>
<feature type="domain" description="DUF4142" evidence="2">
    <location>
        <begin position="74"/>
        <end position="209"/>
    </location>
</feature>
<evidence type="ECO:0000256" key="1">
    <source>
        <dbReference type="SAM" id="SignalP"/>
    </source>
</evidence>
<evidence type="ECO:0000259" key="2">
    <source>
        <dbReference type="Pfam" id="PF13628"/>
    </source>
</evidence>
<evidence type="ECO:0000313" key="3">
    <source>
        <dbReference type="EMBL" id="MBE9661633.1"/>
    </source>
</evidence>
<protein>
    <submittedName>
        <fullName evidence="3">DUF4142 domain-containing protein</fullName>
    </submittedName>
</protein>
<dbReference type="Gene3D" id="1.20.1260.10">
    <property type="match status" value="1"/>
</dbReference>
<keyword evidence="1" id="KW-0732">Signal</keyword>
<organism evidence="3 4">
    <name type="scientific">Mucilaginibacter myungsuensis</name>
    <dbReference type="NCBI Taxonomy" id="649104"/>
    <lineage>
        <taxon>Bacteria</taxon>
        <taxon>Pseudomonadati</taxon>
        <taxon>Bacteroidota</taxon>
        <taxon>Sphingobacteriia</taxon>
        <taxon>Sphingobacteriales</taxon>
        <taxon>Sphingobacteriaceae</taxon>
        <taxon>Mucilaginibacter</taxon>
    </lineage>
</organism>
<evidence type="ECO:0000313" key="4">
    <source>
        <dbReference type="Proteomes" id="UP000622475"/>
    </source>
</evidence>
<sequence length="210" mass="22348">MKTILKTLTFATAVAALASCGNADSNNASHAADSANASTIAATDSANRQQIAMIDSAKDKLDSTHKADVETKEDAAKFLVKAYESGMYEVELAQLAVKQSANVEVKKLATHLVTAHKDINTKMQKIALDGNYKLPGGIDSDHAKAEGDLSKLTGAEFDKKFMEIIKSGHEKSVETYEDAAKGLGAGATKSFATATLPMIKSHLDMIQKMK</sequence>
<feature type="chain" id="PRO_5036929316" evidence="1">
    <location>
        <begin position="24"/>
        <end position="210"/>
    </location>
</feature>
<dbReference type="InterPro" id="IPR025419">
    <property type="entry name" value="DUF4142"/>
</dbReference>
<dbReference type="PANTHER" id="PTHR38593">
    <property type="entry name" value="BLR2558 PROTEIN"/>
    <property type="match status" value="1"/>
</dbReference>
<accession>A0A929KWB5</accession>
<dbReference type="PROSITE" id="PS51257">
    <property type="entry name" value="PROKAR_LIPOPROTEIN"/>
    <property type="match status" value="1"/>
</dbReference>
<dbReference type="AlphaFoldDB" id="A0A929KWB5"/>
<dbReference type="EMBL" id="JADFFL010000002">
    <property type="protein sequence ID" value="MBE9661633.1"/>
    <property type="molecule type" value="Genomic_DNA"/>
</dbReference>